<evidence type="ECO:0000259" key="2">
    <source>
        <dbReference type="Pfam" id="PF07670"/>
    </source>
</evidence>
<feature type="transmembrane region" description="Helical" evidence="1">
    <location>
        <begin position="282"/>
        <end position="302"/>
    </location>
</feature>
<dbReference type="InterPro" id="IPR011642">
    <property type="entry name" value="Gate_dom"/>
</dbReference>
<evidence type="ECO:0000313" key="4">
    <source>
        <dbReference type="Proteomes" id="UP000620327"/>
    </source>
</evidence>
<dbReference type="RefSeq" id="WP_187014196.1">
    <property type="nucleotide sequence ID" value="NZ_JACOQI010000004.1"/>
</dbReference>
<evidence type="ECO:0000313" key="3">
    <source>
        <dbReference type="EMBL" id="MBC5769844.1"/>
    </source>
</evidence>
<organism evidence="3 4">
    <name type="scientific">Dysosmobacter segnis</name>
    <dbReference type="NCBI Taxonomy" id="2763042"/>
    <lineage>
        <taxon>Bacteria</taxon>
        <taxon>Bacillati</taxon>
        <taxon>Bacillota</taxon>
        <taxon>Clostridia</taxon>
        <taxon>Eubacteriales</taxon>
        <taxon>Oscillospiraceae</taxon>
        <taxon>Dysosmobacter</taxon>
    </lineage>
</organism>
<reference evidence="3" key="1">
    <citation type="submission" date="2020-08" db="EMBL/GenBank/DDBJ databases">
        <title>Genome public.</title>
        <authorList>
            <person name="Liu C."/>
            <person name="Sun Q."/>
        </authorList>
    </citation>
    <scope>NUCLEOTIDE SEQUENCE</scope>
    <source>
        <strain evidence="3">BX15</strain>
    </source>
</reference>
<comment type="caution">
    <text evidence="3">The sequence shown here is derived from an EMBL/GenBank/DDBJ whole genome shotgun (WGS) entry which is preliminary data.</text>
</comment>
<feature type="transmembrane region" description="Helical" evidence="1">
    <location>
        <begin position="69"/>
        <end position="92"/>
    </location>
</feature>
<name>A0A923MIH7_9FIRM</name>
<feature type="transmembrane region" description="Helical" evidence="1">
    <location>
        <begin position="147"/>
        <end position="164"/>
    </location>
</feature>
<protein>
    <submittedName>
        <fullName evidence="3">Sporulation protein</fullName>
    </submittedName>
</protein>
<gene>
    <name evidence="3" type="ORF">H8Z83_05825</name>
</gene>
<keyword evidence="1" id="KW-0812">Transmembrane</keyword>
<feature type="transmembrane region" description="Helical" evidence="1">
    <location>
        <begin position="224"/>
        <end position="241"/>
    </location>
</feature>
<keyword evidence="4" id="KW-1185">Reference proteome</keyword>
<feature type="domain" description="Nucleoside transporter/FeoB GTPase Gate" evidence="2">
    <location>
        <begin position="41"/>
        <end position="135"/>
    </location>
</feature>
<keyword evidence="1" id="KW-0472">Membrane</keyword>
<dbReference type="Pfam" id="PF07670">
    <property type="entry name" value="Gate"/>
    <property type="match status" value="1"/>
</dbReference>
<sequence length="303" mass="31762">MKRRIRTDVCLILCGILVWFLADARQLRLEAAKALTLCAGTVIPALFPFMVVTGLLVRLGFGQWLAPDMAGLMASLFRLPGCAGSALLLGLVGGYPIGARTAAELYASGDLTRQEAERLLTFCNNSNPVFLISVLGVGVFGSVRAGLWLWLIHVCAALLTGLLFRGLGRGRKTVPPAISFQAPSLPAAFVSSVRDSAGTMLSVCAFVTFFYVLISPLTALPGPWAALAVGCGELFSLTPLLPCDRTGFLLAAGCAGWGGLSVLCQTAALLDGTDLPLAPCLLGKLTHGLLSALLAALVSLWLF</sequence>
<feature type="transmembrane region" description="Helical" evidence="1">
    <location>
        <begin position="199"/>
        <end position="218"/>
    </location>
</feature>
<dbReference type="EMBL" id="JACOQI010000004">
    <property type="protein sequence ID" value="MBC5769844.1"/>
    <property type="molecule type" value="Genomic_DNA"/>
</dbReference>
<keyword evidence="1" id="KW-1133">Transmembrane helix</keyword>
<proteinExistence type="predicted"/>
<accession>A0A923MIH7</accession>
<feature type="transmembrane region" description="Helical" evidence="1">
    <location>
        <begin position="248"/>
        <end position="270"/>
    </location>
</feature>
<dbReference type="AlphaFoldDB" id="A0A923MIH7"/>
<evidence type="ECO:0000256" key="1">
    <source>
        <dbReference type="SAM" id="Phobius"/>
    </source>
</evidence>
<feature type="transmembrane region" description="Helical" evidence="1">
    <location>
        <begin position="34"/>
        <end position="57"/>
    </location>
</feature>
<dbReference type="Proteomes" id="UP000620327">
    <property type="component" value="Unassembled WGS sequence"/>
</dbReference>